<reference evidence="1 2" key="2">
    <citation type="journal article" date="2022" name="Mol. Ecol. Resour.">
        <title>The genomes of chicory, endive, great burdock and yacon provide insights into Asteraceae paleo-polyploidization history and plant inulin production.</title>
        <authorList>
            <person name="Fan W."/>
            <person name="Wang S."/>
            <person name="Wang H."/>
            <person name="Wang A."/>
            <person name="Jiang F."/>
            <person name="Liu H."/>
            <person name="Zhao H."/>
            <person name="Xu D."/>
            <person name="Zhang Y."/>
        </authorList>
    </citation>
    <scope>NUCLEOTIDE SEQUENCE [LARGE SCALE GENOMIC DNA]</scope>
    <source>
        <strain evidence="2">cv. Punajuju</strain>
        <tissue evidence="1">Leaves</tissue>
    </source>
</reference>
<accession>A0ACB9BGB7</accession>
<dbReference type="Proteomes" id="UP001055811">
    <property type="component" value="Linkage Group LG06"/>
</dbReference>
<name>A0ACB9BGB7_CICIN</name>
<organism evidence="1 2">
    <name type="scientific">Cichorium intybus</name>
    <name type="common">Chicory</name>
    <dbReference type="NCBI Taxonomy" id="13427"/>
    <lineage>
        <taxon>Eukaryota</taxon>
        <taxon>Viridiplantae</taxon>
        <taxon>Streptophyta</taxon>
        <taxon>Embryophyta</taxon>
        <taxon>Tracheophyta</taxon>
        <taxon>Spermatophyta</taxon>
        <taxon>Magnoliopsida</taxon>
        <taxon>eudicotyledons</taxon>
        <taxon>Gunneridae</taxon>
        <taxon>Pentapetalae</taxon>
        <taxon>asterids</taxon>
        <taxon>campanulids</taxon>
        <taxon>Asterales</taxon>
        <taxon>Asteraceae</taxon>
        <taxon>Cichorioideae</taxon>
        <taxon>Cichorieae</taxon>
        <taxon>Cichoriinae</taxon>
        <taxon>Cichorium</taxon>
    </lineage>
</organism>
<keyword evidence="2" id="KW-1185">Reference proteome</keyword>
<evidence type="ECO:0000313" key="2">
    <source>
        <dbReference type="Proteomes" id="UP001055811"/>
    </source>
</evidence>
<evidence type="ECO:0000313" key="1">
    <source>
        <dbReference type="EMBL" id="KAI3720588.1"/>
    </source>
</evidence>
<comment type="caution">
    <text evidence="1">The sequence shown here is derived from an EMBL/GenBank/DDBJ whole genome shotgun (WGS) entry which is preliminary data.</text>
</comment>
<proteinExistence type="predicted"/>
<reference evidence="2" key="1">
    <citation type="journal article" date="2022" name="Mol. Ecol. Resour.">
        <title>The genomes of chicory, endive, great burdock and yacon provide insights into Asteraceae palaeo-polyploidization history and plant inulin production.</title>
        <authorList>
            <person name="Fan W."/>
            <person name="Wang S."/>
            <person name="Wang H."/>
            <person name="Wang A."/>
            <person name="Jiang F."/>
            <person name="Liu H."/>
            <person name="Zhao H."/>
            <person name="Xu D."/>
            <person name="Zhang Y."/>
        </authorList>
    </citation>
    <scope>NUCLEOTIDE SEQUENCE [LARGE SCALE GENOMIC DNA]</scope>
    <source>
        <strain evidence="2">cv. Punajuju</strain>
    </source>
</reference>
<protein>
    <submittedName>
        <fullName evidence="1">Uncharacterized protein</fullName>
    </submittedName>
</protein>
<sequence length="78" mass="9035">MRTKYDTGYRKHHFFHELVSGIVHDRYMSFVCVLFSERIVLTTSIVGTNFSDPTSKSVIVDTSELLPITNRIFSENHI</sequence>
<dbReference type="EMBL" id="CM042014">
    <property type="protein sequence ID" value="KAI3720588.1"/>
    <property type="molecule type" value="Genomic_DNA"/>
</dbReference>
<gene>
    <name evidence="1" type="ORF">L2E82_31577</name>
</gene>